<dbReference type="EMBL" id="MNCJ02000326">
    <property type="protein sequence ID" value="KAF5783977.1"/>
    <property type="molecule type" value="Genomic_DNA"/>
</dbReference>
<comment type="caution">
    <text evidence="2">The sequence shown here is derived from an EMBL/GenBank/DDBJ whole genome shotgun (WGS) entry which is preliminary data.</text>
</comment>
<gene>
    <name evidence="2" type="ORF">HanXRQr2_Chr11g0514201</name>
</gene>
<dbReference type="AlphaFoldDB" id="A0A9K3HT06"/>
<evidence type="ECO:0000256" key="1">
    <source>
        <dbReference type="SAM" id="MobiDB-lite"/>
    </source>
</evidence>
<evidence type="ECO:0000313" key="2">
    <source>
        <dbReference type="EMBL" id="KAF5783977.1"/>
    </source>
</evidence>
<feature type="compositionally biased region" description="Low complexity" evidence="1">
    <location>
        <begin position="264"/>
        <end position="276"/>
    </location>
</feature>
<reference evidence="2" key="2">
    <citation type="submission" date="2020-06" db="EMBL/GenBank/DDBJ databases">
        <title>Helianthus annuus Genome sequencing and assembly Release 2.</title>
        <authorList>
            <person name="Gouzy J."/>
            <person name="Langlade N."/>
            <person name="Munos S."/>
        </authorList>
    </citation>
    <scope>NUCLEOTIDE SEQUENCE</scope>
    <source>
        <tissue evidence="2">Leaves</tissue>
    </source>
</reference>
<feature type="compositionally biased region" description="Polar residues" evidence="1">
    <location>
        <begin position="277"/>
        <end position="291"/>
    </location>
</feature>
<keyword evidence="3" id="KW-1185">Reference proteome</keyword>
<dbReference type="Gramene" id="mRNA:HanXRQr2_Chr11g0514201">
    <property type="protein sequence ID" value="CDS:HanXRQr2_Chr11g0514201.1"/>
    <property type="gene ID" value="HanXRQr2_Chr11g0514201"/>
</dbReference>
<feature type="region of interest" description="Disordered" evidence="1">
    <location>
        <begin position="260"/>
        <end position="291"/>
    </location>
</feature>
<evidence type="ECO:0000313" key="3">
    <source>
        <dbReference type="Proteomes" id="UP000215914"/>
    </source>
</evidence>
<reference evidence="2" key="1">
    <citation type="journal article" date="2017" name="Nature">
        <title>The sunflower genome provides insights into oil metabolism, flowering and Asterid evolution.</title>
        <authorList>
            <person name="Badouin H."/>
            <person name="Gouzy J."/>
            <person name="Grassa C.J."/>
            <person name="Murat F."/>
            <person name="Staton S.E."/>
            <person name="Cottret L."/>
            <person name="Lelandais-Briere C."/>
            <person name="Owens G.L."/>
            <person name="Carrere S."/>
            <person name="Mayjonade B."/>
            <person name="Legrand L."/>
            <person name="Gill N."/>
            <person name="Kane N.C."/>
            <person name="Bowers J.E."/>
            <person name="Hubner S."/>
            <person name="Bellec A."/>
            <person name="Berard A."/>
            <person name="Berges H."/>
            <person name="Blanchet N."/>
            <person name="Boniface M.C."/>
            <person name="Brunel D."/>
            <person name="Catrice O."/>
            <person name="Chaidir N."/>
            <person name="Claudel C."/>
            <person name="Donnadieu C."/>
            <person name="Faraut T."/>
            <person name="Fievet G."/>
            <person name="Helmstetter N."/>
            <person name="King M."/>
            <person name="Knapp S.J."/>
            <person name="Lai Z."/>
            <person name="Le Paslier M.C."/>
            <person name="Lippi Y."/>
            <person name="Lorenzon L."/>
            <person name="Mandel J.R."/>
            <person name="Marage G."/>
            <person name="Marchand G."/>
            <person name="Marquand E."/>
            <person name="Bret-Mestries E."/>
            <person name="Morien E."/>
            <person name="Nambeesan S."/>
            <person name="Nguyen T."/>
            <person name="Pegot-Espagnet P."/>
            <person name="Pouilly N."/>
            <person name="Raftis F."/>
            <person name="Sallet E."/>
            <person name="Schiex T."/>
            <person name="Thomas J."/>
            <person name="Vandecasteele C."/>
            <person name="Vares D."/>
            <person name="Vear F."/>
            <person name="Vautrin S."/>
            <person name="Crespi M."/>
            <person name="Mangin B."/>
            <person name="Burke J.M."/>
            <person name="Salse J."/>
            <person name="Munos S."/>
            <person name="Vincourt P."/>
            <person name="Rieseberg L.H."/>
            <person name="Langlade N.B."/>
        </authorList>
    </citation>
    <scope>NUCLEOTIDE SEQUENCE</scope>
    <source>
        <tissue evidence="2">Leaves</tissue>
    </source>
</reference>
<dbReference type="Proteomes" id="UP000215914">
    <property type="component" value="Unassembled WGS sequence"/>
</dbReference>
<accession>A0A9K3HT06</accession>
<protein>
    <submittedName>
        <fullName evidence="2">Uncharacterized protein</fullName>
    </submittedName>
</protein>
<dbReference type="Pfam" id="PF14223">
    <property type="entry name" value="Retrotran_gag_2"/>
    <property type="match status" value="1"/>
</dbReference>
<proteinExistence type="predicted"/>
<name>A0A9K3HT06_HELAN</name>
<organism evidence="2 3">
    <name type="scientific">Helianthus annuus</name>
    <name type="common">Common sunflower</name>
    <dbReference type="NCBI Taxonomy" id="4232"/>
    <lineage>
        <taxon>Eukaryota</taxon>
        <taxon>Viridiplantae</taxon>
        <taxon>Streptophyta</taxon>
        <taxon>Embryophyta</taxon>
        <taxon>Tracheophyta</taxon>
        <taxon>Spermatophyta</taxon>
        <taxon>Magnoliopsida</taxon>
        <taxon>eudicotyledons</taxon>
        <taxon>Gunneridae</taxon>
        <taxon>Pentapetalae</taxon>
        <taxon>asterids</taxon>
        <taxon>campanulids</taxon>
        <taxon>Asterales</taxon>
        <taxon>Asteraceae</taxon>
        <taxon>Asteroideae</taxon>
        <taxon>Heliantheae alliance</taxon>
        <taxon>Heliantheae</taxon>
        <taxon>Helianthus</taxon>
    </lineage>
</organism>
<sequence length="388" mass="44826">MVQNLKHNAEVGSNDKPPVLINELDFPEWKERFERYVRAKDIKIWLCIVKGCGATPVRTLTIDTYLALTDDQKKFYDCEEKAMSMITMAMTQSILHTFRKRSSSKELWDSMIQRYEGNAMYKKRRLERLKTQFVVFKALRNESFDDTVNRFYHLLSELDRSQEGIYTEFEKVEKFLNCLSREWNMYTTLIKEGVLYEELSLEEAVQKLRGYAWNMEDQASDFEKIQDPQLYMASKPTDKGSNGGVGVALYSENEGSASEHAFISNNDGSSGTTNSNQGMYSSSGAQKSQGTSLNIPKIDASCFKLIEENMSLLASFMTAYENFCFGKLVEPSSLDEDIDQIDQDEMEEHDLQLNMALLVRRAKKFLLRTGRKFIGVRQRLEWESTCQR</sequence>